<comment type="caution">
    <text evidence="1">The sequence shown here is derived from an EMBL/GenBank/DDBJ whole genome shotgun (WGS) entry which is preliminary data.</text>
</comment>
<protein>
    <submittedName>
        <fullName evidence="1">Uncharacterized protein</fullName>
    </submittedName>
</protein>
<evidence type="ECO:0000313" key="2">
    <source>
        <dbReference type="Proteomes" id="UP001596337"/>
    </source>
</evidence>
<evidence type="ECO:0000313" key="1">
    <source>
        <dbReference type="EMBL" id="MFC6867377.1"/>
    </source>
</evidence>
<reference evidence="2" key="1">
    <citation type="journal article" date="2019" name="Int. J. Syst. Evol. Microbiol.">
        <title>The Global Catalogue of Microorganisms (GCM) 10K type strain sequencing project: providing services to taxonomists for standard genome sequencing and annotation.</title>
        <authorList>
            <consortium name="The Broad Institute Genomics Platform"/>
            <consortium name="The Broad Institute Genome Sequencing Center for Infectious Disease"/>
            <person name="Wu L."/>
            <person name="Ma J."/>
        </authorList>
    </citation>
    <scope>NUCLEOTIDE SEQUENCE [LARGE SCALE GENOMIC DNA]</scope>
    <source>
        <strain evidence="2">KCTC 32255</strain>
    </source>
</reference>
<accession>A0ABW2BYM3</accession>
<keyword evidence="2" id="KW-1185">Reference proteome</keyword>
<organism evidence="1 2">
    <name type="scientific">Haloechinothrix salitolerans</name>
    <dbReference type="NCBI Taxonomy" id="926830"/>
    <lineage>
        <taxon>Bacteria</taxon>
        <taxon>Bacillati</taxon>
        <taxon>Actinomycetota</taxon>
        <taxon>Actinomycetes</taxon>
        <taxon>Pseudonocardiales</taxon>
        <taxon>Pseudonocardiaceae</taxon>
        <taxon>Haloechinothrix</taxon>
    </lineage>
</organism>
<name>A0ABW2BYM3_9PSEU</name>
<dbReference type="Proteomes" id="UP001596337">
    <property type="component" value="Unassembled WGS sequence"/>
</dbReference>
<sequence length="134" mass="14819">MTNERHSLPTPTPARVTPSDLVTPTALRVARAGYEAARVPTNRSARTVHRARLAVAVTAAAPYVAGEALARWSVFFDRKHQQFERMMAEEAEQHGETTQYHCRHGMAMGMELACILTGGHVLALRRTARWLGQG</sequence>
<dbReference type="RefSeq" id="WP_345403407.1">
    <property type="nucleotide sequence ID" value="NZ_BAABLA010000114.1"/>
</dbReference>
<proteinExistence type="predicted"/>
<gene>
    <name evidence="1" type="ORF">ACFQGD_09465</name>
</gene>
<dbReference type="EMBL" id="JBHSXX010000001">
    <property type="protein sequence ID" value="MFC6867377.1"/>
    <property type="molecule type" value="Genomic_DNA"/>
</dbReference>